<dbReference type="Gene3D" id="1.20.5.170">
    <property type="match status" value="1"/>
</dbReference>
<evidence type="ECO:0000256" key="4">
    <source>
        <dbReference type="SAM" id="Coils"/>
    </source>
</evidence>
<sequence length="192" mass="21890">MITDPPHPMTGLLTPLDELPLFNGELEALLEENMSAREAETTAEEGKGATALAGSSTAQDLGGQEYISSGDESSSSDQISTDLQILQQKIQEGLAGMRWKPKFPQQLTPEGEEKRRVRRERNRQAASRCRDRRRERTFALVQESEKFEDDNQSLMSEIQELERQKRELEEWIVIHQQSGQCIKQIEEIHIDP</sequence>
<evidence type="ECO:0000256" key="1">
    <source>
        <dbReference type="ARBA" id="ARBA00023015"/>
    </source>
</evidence>
<organism evidence="7 8">
    <name type="scientific">Holothuria leucospilota</name>
    <name type="common">Black long sea cucumber</name>
    <name type="synonym">Mertensiothuria leucospilota</name>
    <dbReference type="NCBI Taxonomy" id="206669"/>
    <lineage>
        <taxon>Eukaryota</taxon>
        <taxon>Metazoa</taxon>
        <taxon>Echinodermata</taxon>
        <taxon>Eleutherozoa</taxon>
        <taxon>Echinozoa</taxon>
        <taxon>Holothuroidea</taxon>
        <taxon>Aspidochirotacea</taxon>
        <taxon>Aspidochirotida</taxon>
        <taxon>Holothuriidae</taxon>
        <taxon>Holothuria</taxon>
    </lineage>
</organism>
<keyword evidence="8" id="KW-1185">Reference proteome</keyword>
<dbReference type="SMART" id="SM00338">
    <property type="entry name" value="BRLZ"/>
    <property type="match status" value="1"/>
</dbReference>
<feature type="domain" description="BZIP" evidence="6">
    <location>
        <begin position="112"/>
        <end position="175"/>
    </location>
</feature>
<gene>
    <name evidence="7" type="ORF">HOLleu_30935</name>
</gene>
<feature type="region of interest" description="Disordered" evidence="5">
    <location>
        <begin position="31"/>
        <end position="80"/>
    </location>
</feature>
<dbReference type="EMBL" id="JAIZAY010000015">
    <property type="protein sequence ID" value="KAJ8028637.1"/>
    <property type="molecule type" value="Genomic_DNA"/>
</dbReference>
<dbReference type="GO" id="GO:0000981">
    <property type="term" value="F:DNA-binding transcription factor activity, RNA polymerase II-specific"/>
    <property type="evidence" value="ECO:0007669"/>
    <property type="project" value="TreeGrafter"/>
</dbReference>
<dbReference type="GO" id="GO:0005634">
    <property type="term" value="C:nucleus"/>
    <property type="evidence" value="ECO:0007669"/>
    <property type="project" value="TreeGrafter"/>
</dbReference>
<dbReference type="PROSITE" id="PS00036">
    <property type="entry name" value="BZIP_BASIC"/>
    <property type="match status" value="1"/>
</dbReference>
<keyword evidence="1" id="KW-0805">Transcription regulation</keyword>
<evidence type="ECO:0000256" key="2">
    <source>
        <dbReference type="ARBA" id="ARBA00023125"/>
    </source>
</evidence>
<accession>A0A9Q1BL39</accession>
<keyword evidence="3" id="KW-0804">Transcription</keyword>
<dbReference type="PROSITE" id="PS50217">
    <property type="entry name" value="BZIP"/>
    <property type="match status" value="1"/>
</dbReference>
<dbReference type="SUPFAM" id="SSF57959">
    <property type="entry name" value="Leucine zipper domain"/>
    <property type="match status" value="1"/>
</dbReference>
<feature type="coiled-coil region" evidence="4">
    <location>
        <begin position="144"/>
        <end position="178"/>
    </location>
</feature>
<dbReference type="PRINTS" id="PR00042">
    <property type="entry name" value="LEUZIPPRFOS"/>
</dbReference>
<feature type="compositionally biased region" description="Low complexity" evidence="5">
    <location>
        <begin position="64"/>
        <end position="80"/>
    </location>
</feature>
<keyword evidence="4" id="KW-0175">Coiled coil</keyword>
<dbReference type="AlphaFoldDB" id="A0A9Q1BL39"/>
<dbReference type="PANTHER" id="PTHR23351">
    <property type="entry name" value="FOS TRANSCRIPTION FACTOR-RELATED"/>
    <property type="match status" value="1"/>
</dbReference>
<evidence type="ECO:0000313" key="7">
    <source>
        <dbReference type="EMBL" id="KAJ8028637.1"/>
    </source>
</evidence>
<feature type="region of interest" description="Disordered" evidence="5">
    <location>
        <begin position="104"/>
        <end position="128"/>
    </location>
</feature>
<evidence type="ECO:0000256" key="3">
    <source>
        <dbReference type="ARBA" id="ARBA00023163"/>
    </source>
</evidence>
<evidence type="ECO:0000259" key="6">
    <source>
        <dbReference type="PROSITE" id="PS50217"/>
    </source>
</evidence>
<dbReference type="GO" id="GO:0000978">
    <property type="term" value="F:RNA polymerase II cis-regulatory region sequence-specific DNA binding"/>
    <property type="evidence" value="ECO:0007669"/>
    <property type="project" value="TreeGrafter"/>
</dbReference>
<proteinExistence type="predicted"/>
<reference evidence="7" key="1">
    <citation type="submission" date="2021-10" db="EMBL/GenBank/DDBJ databases">
        <title>Tropical sea cucumber genome reveals ecological adaptation and Cuvierian tubules defense mechanism.</title>
        <authorList>
            <person name="Chen T."/>
        </authorList>
    </citation>
    <scope>NUCLEOTIDE SEQUENCE</scope>
    <source>
        <strain evidence="7">Nanhai2018</strain>
        <tissue evidence="7">Muscle</tissue>
    </source>
</reference>
<dbReference type="Proteomes" id="UP001152320">
    <property type="component" value="Chromosome 15"/>
</dbReference>
<protein>
    <submittedName>
        <fullName evidence="7">Proto-oncogene c-Fos</fullName>
    </submittedName>
</protein>
<dbReference type="InterPro" id="IPR000837">
    <property type="entry name" value="AP-1"/>
</dbReference>
<evidence type="ECO:0000256" key="5">
    <source>
        <dbReference type="SAM" id="MobiDB-lite"/>
    </source>
</evidence>
<comment type="caution">
    <text evidence="7">The sequence shown here is derived from an EMBL/GenBank/DDBJ whole genome shotgun (WGS) entry which is preliminary data.</text>
</comment>
<keyword evidence="2" id="KW-0238">DNA-binding</keyword>
<dbReference type="InterPro" id="IPR046347">
    <property type="entry name" value="bZIP_sf"/>
</dbReference>
<feature type="compositionally biased region" description="Basic and acidic residues" evidence="5">
    <location>
        <begin position="34"/>
        <end position="47"/>
    </location>
</feature>
<dbReference type="Pfam" id="PF00170">
    <property type="entry name" value="bZIP_1"/>
    <property type="match status" value="1"/>
</dbReference>
<dbReference type="InterPro" id="IPR004827">
    <property type="entry name" value="bZIP"/>
</dbReference>
<evidence type="ECO:0000313" key="8">
    <source>
        <dbReference type="Proteomes" id="UP001152320"/>
    </source>
</evidence>
<name>A0A9Q1BL39_HOLLE</name>
<dbReference type="PANTHER" id="PTHR23351:SF24">
    <property type="entry name" value="ACTIVATING TRANSCRIPTION FACTOR 3-RELATED"/>
    <property type="match status" value="1"/>
</dbReference>